<name>A0A7U6BJL7_SALER</name>
<reference evidence="8 9" key="1">
    <citation type="submission" date="2018-06" db="EMBL/GenBank/DDBJ databases">
        <title>Completed Genome Sequences of 32 Strains from Various Serotypes of Salmonella enterica.</title>
        <authorList>
            <person name="Nash J.H.E."/>
            <person name="Robertson J."/>
            <person name="Bessonov K."/>
        </authorList>
    </citation>
    <scope>NUCLEOTIDE SEQUENCE [LARGE SCALE GENOMIC DNA]</scope>
    <source>
        <strain evidence="8 9">SA20021456</strain>
    </source>
</reference>
<dbReference type="InterPro" id="IPR011250">
    <property type="entry name" value="OMP/PagP_B-barrel"/>
</dbReference>
<dbReference type="AlphaFoldDB" id="A0A7U6BJL7"/>
<dbReference type="RefSeq" id="WP_154807627.1">
    <property type="nucleotide sequence ID" value="NZ_CP030219.1"/>
</dbReference>
<dbReference type="SUPFAM" id="SSF56925">
    <property type="entry name" value="OMPA-like"/>
    <property type="match status" value="1"/>
</dbReference>
<dbReference type="PANTHER" id="PTHR35892:SF2">
    <property type="entry name" value="OUTER MEMBRANE PROTEIN PAGN"/>
    <property type="match status" value="1"/>
</dbReference>
<evidence type="ECO:0000313" key="9">
    <source>
        <dbReference type="Proteomes" id="UP000251994"/>
    </source>
</evidence>
<dbReference type="Proteomes" id="UP000251994">
    <property type="component" value="Chromosome"/>
</dbReference>
<gene>
    <name evidence="8" type="ORF">CHC34_11715</name>
</gene>
<dbReference type="PRINTS" id="PR00316">
    <property type="entry name" value="ENTEROVIROMP"/>
</dbReference>
<accession>A0A7U6BJL7</accession>
<evidence type="ECO:0000256" key="2">
    <source>
        <dbReference type="ARBA" id="ARBA00022452"/>
    </source>
</evidence>
<dbReference type="InterPro" id="IPR051723">
    <property type="entry name" value="Bact_OM_Invasion-Related"/>
</dbReference>
<evidence type="ECO:0000259" key="7">
    <source>
        <dbReference type="Pfam" id="PF13505"/>
    </source>
</evidence>
<evidence type="ECO:0000256" key="6">
    <source>
        <dbReference type="SAM" id="SignalP"/>
    </source>
</evidence>
<keyword evidence="5" id="KW-0472">Membrane</keyword>
<evidence type="ECO:0000256" key="3">
    <source>
        <dbReference type="ARBA" id="ARBA00022692"/>
    </source>
</evidence>
<protein>
    <submittedName>
        <fullName evidence="8">Ail/OmpX</fullName>
    </submittedName>
</protein>
<evidence type="ECO:0000256" key="4">
    <source>
        <dbReference type="ARBA" id="ARBA00022729"/>
    </source>
</evidence>
<dbReference type="EMBL" id="CP030219">
    <property type="protein sequence ID" value="AXD71560.1"/>
    <property type="molecule type" value="Genomic_DNA"/>
</dbReference>
<feature type="domain" description="Outer membrane protein beta-barrel" evidence="7">
    <location>
        <begin position="9"/>
        <end position="174"/>
    </location>
</feature>
<dbReference type="GO" id="GO:0044384">
    <property type="term" value="C:host outer membrane"/>
    <property type="evidence" value="ECO:0007669"/>
    <property type="project" value="InterPro"/>
</dbReference>
<keyword evidence="2" id="KW-1134">Transmembrane beta strand</keyword>
<dbReference type="InterPro" id="IPR027385">
    <property type="entry name" value="Beta-barrel_OMP"/>
</dbReference>
<feature type="chain" id="PRO_5031548094" evidence="6">
    <location>
        <begin position="23"/>
        <end position="174"/>
    </location>
</feature>
<proteinExistence type="predicted"/>
<evidence type="ECO:0000256" key="5">
    <source>
        <dbReference type="ARBA" id="ARBA00023136"/>
    </source>
</evidence>
<dbReference type="GO" id="GO:0009279">
    <property type="term" value="C:cell outer membrane"/>
    <property type="evidence" value="ECO:0007669"/>
    <property type="project" value="UniProtKB-SubCell"/>
</dbReference>
<evidence type="ECO:0000256" key="1">
    <source>
        <dbReference type="ARBA" id="ARBA00004571"/>
    </source>
</evidence>
<keyword evidence="4 6" id="KW-0732">Signal</keyword>
<sequence length="174" mass="18331">MKKIAAAVLVGLVLGSVGVVNAESRNTVSIGYAYTDLSGYISGNANGANLKYNWEDLDSGFGVMGSVTYTTAGIENGYGNKVGDGYYTSTLVGPSYRFNDYINAYVMIGVGNGRLNDYLGNSYDKTSFAYGAGIQVNPVEHIAVNASYEHASFSTDADGDINAGTWVLGVGYSF</sequence>
<dbReference type="InterPro" id="IPR000758">
    <property type="entry name" value="Enterovir_OMP"/>
</dbReference>
<keyword evidence="3" id="KW-0812">Transmembrane</keyword>
<dbReference type="Gene3D" id="2.40.160.20">
    <property type="match status" value="1"/>
</dbReference>
<organism evidence="8 9">
    <name type="scientific">Salmonella enterica</name>
    <name type="common">Salmonella choleraesuis</name>
    <dbReference type="NCBI Taxonomy" id="28901"/>
    <lineage>
        <taxon>Bacteria</taxon>
        <taxon>Pseudomonadati</taxon>
        <taxon>Pseudomonadota</taxon>
        <taxon>Gammaproteobacteria</taxon>
        <taxon>Enterobacterales</taxon>
        <taxon>Enterobacteriaceae</taxon>
        <taxon>Salmonella</taxon>
    </lineage>
</organism>
<dbReference type="PANTHER" id="PTHR35892">
    <property type="entry name" value="OUTER MEMBRANE PROTEIN PAGN-RELATED"/>
    <property type="match status" value="1"/>
</dbReference>
<evidence type="ECO:0000313" key="8">
    <source>
        <dbReference type="EMBL" id="AXD71560.1"/>
    </source>
</evidence>
<feature type="signal peptide" evidence="6">
    <location>
        <begin position="1"/>
        <end position="22"/>
    </location>
</feature>
<dbReference type="Pfam" id="PF13505">
    <property type="entry name" value="OMP_b-brl"/>
    <property type="match status" value="1"/>
</dbReference>
<comment type="subcellular location">
    <subcellularLocation>
        <location evidence="1">Cell outer membrane</location>
        <topology evidence="1">Multi-pass membrane protein</topology>
    </subcellularLocation>
</comment>